<keyword evidence="3" id="KW-1185">Reference proteome</keyword>
<evidence type="ECO:0000313" key="2">
    <source>
        <dbReference type="EMBL" id="KAK7400936.1"/>
    </source>
</evidence>
<sequence>MTKLCSGKPLFQSSTHTVSTKEWKISFTPIKIGLFNVLMSEERYQVNDSLHFQVEPGNMYPSVCVASWKGVRHEYEAGSKAAIIVLLKDAFGNSISNTIQVSYLPDFNKFIVSLSIINNKLCHCTHSSSHTSTKHLSSNFNQFITSQYSSPPQSDQLPPFPYSHHILLIQLDFGESLPLTVVPRGPLC</sequence>
<protein>
    <recommendedName>
        <fullName evidence="1">GEX2 N-terminal Ig-like domain-containing protein</fullName>
    </recommendedName>
</protein>
<proteinExistence type="predicted"/>
<reference evidence="2 3" key="1">
    <citation type="submission" date="2024-01" db="EMBL/GenBank/DDBJ databases">
        <title>The genomes of 5 underutilized Papilionoideae crops provide insights into root nodulation and disease resistanc.</title>
        <authorList>
            <person name="Jiang F."/>
        </authorList>
    </citation>
    <scope>NUCLEOTIDE SEQUENCE [LARGE SCALE GENOMIC DNA]</scope>
    <source>
        <strain evidence="2">DUOXIRENSHENG_FW03</strain>
        <tissue evidence="2">Leaves</tissue>
    </source>
</reference>
<accession>A0AAN9SNL0</accession>
<gene>
    <name evidence="2" type="ORF">VNO78_12245</name>
</gene>
<dbReference type="AlphaFoldDB" id="A0AAN9SNL0"/>
<dbReference type="EMBL" id="JAYMYS010000003">
    <property type="protein sequence ID" value="KAK7400936.1"/>
    <property type="molecule type" value="Genomic_DNA"/>
</dbReference>
<organism evidence="2 3">
    <name type="scientific">Psophocarpus tetragonolobus</name>
    <name type="common">Winged bean</name>
    <name type="synonym">Dolichos tetragonolobus</name>
    <dbReference type="NCBI Taxonomy" id="3891"/>
    <lineage>
        <taxon>Eukaryota</taxon>
        <taxon>Viridiplantae</taxon>
        <taxon>Streptophyta</taxon>
        <taxon>Embryophyta</taxon>
        <taxon>Tracheophyta</taxon>
        <taxon>Spermatophyta</taxon>
        <taxon>Magnoliopsida</taxon>
        <taxon>eudicotyledons</taxon>
        <taxon>Gunneridae</taxon>
        <taxon>Pentapetalae</taxon>
        <taxon>rosids</taxon>
        <taxon>fabids</taxon>
        <taxon>Fabales</taxon>
        <taxon>Fabaceae</taxon>
        <taxon>Papilionoideae</taxon>
        <taxon>50 kb inversion clade</taxon>
        <taxon>NPAAA clade</taxon>
        <taxon>indigoferoid/millettioid clade</taxon>
        <taxon>Phaseoleae</taxon>
        <taxon>Psophocarpus</taxon>
    </lineage>
</organism>
<dbReference type="Proteomes" id="UP001386955">
    <property type="component" value="Unassembled WGS sequence"/>
</dbReference>
<dbReference type="Pfam" id="PF23616">
    <property type="entry name" value="Ig_GEX2_N"/>
    <property type="match status" value="1"/>
</dbReference>
<comment type="caution">
    <text evidence="2">The sequence shown here is derived from an EMBL/GenBank/DDBJ whole genome shotgun (WGS) entry which is preliminary data.</text>
</comment>
<dbReference type="InterPro" id="IPR056434">
    <property type="entry name" value="Ig_GEX2_N"/>
</dbReference>
<feature type="domain" description="GEX2 N-terminal Ig-like" evidence="1">
    <location>
        <begin position="62"/>
        <end position="109"/>
    </location>
</feature>
<evidence type="ECO:0000259" key="1">
    <source>
        <dbReference type="Pfam" id="PF23616"/>
    </source>
</evidence>
<name>A0AAN9SNL0_PSOTE</name>
<evidence type="ECO:0000313" key="3">
    <source>
        <dbReference type="Proteomes" id="UP001386955"/>
    </source>
</evidence>